<dbReference type="HOGENOM" id="CLU_1967602_0_0_11"/>
<accession>A6W8Q8</accession>
<evidence type="ECO:0000313" key="2">
    <source>
        <dbReference type="Proteomes" id="UP000001116"/>
    </source>
</evidence>
<dbReference type="AlphaFoldDB" id="A6W8Q8"/>
<organism evidence="1 2">
    <name type="scientific">Kineococcus radiotolerans (strain ATCC BAA-149 / DSM 14245 / SRS30216)</name>
    <dbReference type="NCBI Taxonomy" id="266940"/>
    <lineage>
        <taxon>Bacteria</taxon>
        <taxon>Bacillati</taxon>
        <taxon>Actinomycetota</taxon>
        <taxon>Actinomycetes</taxon>
        <taxon>Kineosporiales</taxon>
        <taxon>Kineosporiaceae</taxon>
        <taxon>Kineococcus</taxon>
    </lineage>
</organism>
<protein>
    <submittedName>
        <fullName evidence="1">Uncharacterized protein</fullName>
    </submittedName>
</protein>
<evidence type="ECO:0000313" key="1">
    <source>
        <dbReference type="EMBL" id="ABS03197.1"/>
    </source>
</evidence>
<proteinExistence type="predicted"/>
<dbReference type="EMBL" id="CP000750">
    <property type="protein sequence ID" value="ABS03197.1"/>
    <property type="molecule type" value="Genomic_DNA"/>
</dbReference>
<dbReference type="STRING" id="266940.Krad_1711"/>
<name>A6W8Q8_KINRD</name>
<sequence length="127" mass="14407">MWRARHWTDLLDLIDGLPRHSLYMEAVAGDEDLAREWLELELAGEVEEAKPTIRISEWSPEREAEAQIIDALNRVYVATVGVATGKPPKVEPALRPVTALQELRREADMKVVFDFAARVTPSMQQNN</sequence>
<dbReference type="OrthoDB" id="4942015at2"/>
<dbReference type="Proteomes" id="UP000001116">
    <property type="component" value="Chromosome"/>
</dbReference>
<dbReference type="RefSeq" id="WP_011981664.1">
    <property type="nucleotide sequence ID" value="NC_009664.2"/>
</dbReference>
<gene>
    <name evidence="1" type="ordered locus">Krad_1711</name>
</gene>
<reference evidence="2" key="1">
    <citation type="journal article" date="2008" name="PLoS ONE">
        <title>Survival in nuclear waste, extreme resistance, and potential applications gleaned from the genome sequence of Kineococcus radiotolerans SRS30216.</title>
        <authorList>
            <person name="Bagwell C.E."/>
            <person name="Bhat S."/>
            <person name="Hawkins G.M."/>
            <person name="Smith B.W."/>
            <person name="Biswas T."/>
            <person name="Hoover T.R."/>
            <person name="Saunders E."/>
            <person name="Han C.S."/>
            <person name="Tsodikov O.V."/>
            <person name="Shimkets L.J."/>
        </authorList>
    </citation>
    <scope>NUCLEOTIDE SEQUENCE [LARGE SCALE GENOMIC DNA]</scope>
    <source>
        <strain evidence="2">ATCC BAA-149 / DSM 14245 / SRS30216</strain>
    </source>
</reference>
<keyword evidence="2" id="KW-1185">Reference proteome</keyword>
<dbReference type="KEGG" id="kra:Krad_1711"/>